<dbReference type="InterPro" id="IPR018946">
    <property type="entry name" value="PhoD-like_MPP"/>
</dbReference>
<organism evidence="2 3">
    <name type="scientific">Pseudocohnilembus persalinus</name>
    <name type="common">Ciliate</name>
    <dbReference type="NCBI Taxonomy" id="266149"/>
    <lineage>
        <taxon>Eukaryota</taxon>
        <taxon>Sar</taxon>
        <taxon>Alveolata</taxon>
        <taxon>Ciliophora</taxon>
        <taxon>Intramacronucleata</taxon>
        <taxon>Oligohymenophorea</taxon>
        <taxon>Scuticociliatia</taxon>
        <taxon>Philasterida</taxon>
        <taxon>Pseudocohnilembidae</taxon>
        <taxon>Pseudocohnilembus</taxon>
    </lineage>
</organism>
<dbReference type="InParanoid" id="A0A0V0QXG2"/>
<dbReference type="CDD" id="cd07389">
    <property type="entry name" value="MPP_PhoD"/>
    <property type="match status" value="1"/>
</dbReference>
<dbReference type="InterPro" id="IPR029052">
    <property type="entry name" value="Metallo-depent_PP-like"/>
</dbReference>
<protein>
    <recommendedName>
        <fullName evidence="1">PhoD-like phosphatase metallophosphatase domain-containing protein</fullName>
    </recommendedName>
</protein>
<keyword evidence="3" id="KW-1185">Reference proteome</keyword>
<dbReference type="InterPro" id="IPR038607">
    <property type="entry name" value="PhoD-like_sf"/>
</dbReference>
<feature type="domain" description="PhoD-like phosphatase metallophosphatase" evidence="1">
    <location>
        <begin position="2"/>
        <end position="205"/>
    </location>
</feature>
<comment type="caution">
    <text evidence="2">The sequence shown here is derived from an EMBL/GenBank/DDBJ whole genome shotgun (WGS) entry which is preliminary data.</text>
</comment>
<dbReference type="Proteomes" id="UP000054937">
    <property type="component" value="Unassembled WGS sequence"/>
</dbReference>
<evidence type="ECO:0000259" key="1">
    <source>
        <dbReference type="Pfam" id="PF09423"/>
    </source>
</evidence>
<proteinExistence type="predicted"/>
<dbReference type="Pfam" id="PF09423">
    <property type="entry name" value="PhoD"/>
    <property type="match status" value="1"/>
</dbReference>
<name>A0A0V0QXG2_PSEPJ</name>
<evidence type="ECO:0000313" key="2">
    <source>
        <dbReference type="EMBL" id="KRX06746.1"/>
    </source>
</evidence>
<dbReference type="Gene3D" id="3.60.21.70">
    <property type="entry name" value="PhoD-like phosphatase"/>
    <property type="match status" value="1"/>
</dbReference>
<sequence length="258" mass="30061">MASCAKTSSDSKIFTKILEQDLDFFIQMGDLHYMDIAENKVELFYEGYSRVFNSSRQKQLYSSIPIVYTYDDHDFGENDSDSFNIAKPAALEAYNEWVPHYQIPENGIYQYFIYGQSIIIMLDVRTFRNKEKMLGNDQMKWVQQLLEDSSIMSQISNIFLVQGVHWLEDDWDIYDEERKDISVLLQKYQKQNKQVFSIGGDAHMTGFDNGYNNPLGDYHILVSGPMDKANSCKGGEFIYGPYMEQNQFTTIQVQENNF</sequence>
<evidence type="ECO:0000313" key="3">
    <source>
        <dbReference type="Proteomes" id="UP000054937"/>
    </source>
</evidence>
<dbReference type="SUPFAM" id="SSF56300">
    <property type="entry name" value="Metallo-dependent phosphatases"/>
    <property type="match status" value="1"/>
</dbReference>
<dbReference type="OrthoDB" id="2100241at2759"/>
<dbReference type="AlphaFoldDB" id="A0A0V0QXG2"/>
<accession>A0A0V0QXG2</accession>
<dbReference type="PANTHER" id="PTHR33987">
    <property type="entry name" value="CALCINEURIN-LIKE METALLO-PHOSPHOESTERASE SUPERFAMILY PROTEIN"/>
    <property type="match status" value="1"/>
</dbReference>
<dbReference type="PANTHER" id="PTHR33987:SF1">
    <property type="entry name" value="CALCINEURIN-LIKE METALLO-PHOSPHOESTERASE SUPERFAMILY PROTEIN"/>
    <property type="match status" value="1"/>
</dbReference>
<gene>
    <name evidence="2" type="ORF">PPERSA_09148</name>
</gene>
<dbReference type="EMBL" id="LDAU01000092">
    <property type="protein sequence ID" value="KRX06746.1"/>
    <property type="molecule type" value="Genomic_DNA"/>
</dbReference>
<reference evidence="2 3" key="1">
    <citation type="journal article" date="2015" name="Sci. Rep.">
        <title>Genome of the facultative scuticociliatosis pathogen Pseudocohnilembus persalinus provides insight into its virulence through horizontal gene transfer.</title>
        <authorList>
            <person name="Xiong J."/>
            <person name="Wang G."/>
            <person name="Cheng J."/>
            <person name="Tian M."/>
            <person name="Pan X."/>
            <person name="Warren A."/>
            <person name="Jiang C."/>
            <person name="Yuan D."/>
            <person name="Miao W."/>
        </authorList>
    </citation>
    <scope>NUCLEOTIDE SEQUENCE [LARGE SCALE GENOMIC DNA]</scope>
    <source>
        <strain evidence="2">36N120E</strain>
    </source>
</reference>